<reference evidence="3 4" key="1">
    <citation type="submission" date="2024-01" db="EMBL/GenBank/DDBJ databases">
        <title>Genome insights into Plantactinospora veratri sp. nov.</title>
        <authorList>
            <person name="Wang L."/>
        </authorList>
    </citation>
    <scope>NUCLEOTIDE SEQUENCE [LARGE SCALE GENOMIC DNA]</scope>
    <source>
        <strain evidence="3 4">NEAU-FHS4</strain>
    </source>
</reference>
<evidence type="ECO:0000256" key="1">
    <source>
        <dbReference type="SAM" id="MobiDB-lite"/>
    </source>
</evidence>
<dbReference type="RefSeq" id="WP_331210162.1">
    <property type="nucleotide sequence ID" value="NZ_JAZGQL010000020.1"/>
</dbReference>
<name>A0ABU7SIX6_9ACTN</name>
<feature type="transmembrane region" description="Helical" evidence="2">
    <location>
        <begin position="102"/>
        <end position="122"/>
    </location>
</feature>
<evidence type="ECO:0000256" key="2">
    <source>
        <dbReference type="SAM" id="Phobius"/>
    </source>
</evidence>
<keyword evidence="4" id="KW-1185">Reference proteome</keyword>
<accession>A0ABU7SIX6</accession>
<feature type="region of interest" description="Disordered" evidence="1">
    <location>
        <begin position="191"/>
        <end position="240"/>
    </location>
</feature>
<evidence type="ECO:0000313" key="4">
    <source>
        <dbReference type="Proteomes" id="UP001339911"/>
    </source>
</evidence>
<sequence length="240" mass="24129">MSEPATSASTARPRPSTVTNASYLLYLAAALIAVSAVVSLTTLGTVSTIFREEYAGTSVEGAEGFAVGITVFSVVLQLLIAIGLVVLALLNNQGRNGARIATWVVAGLGVCCTGFGAAGTALSGVGTGGGSTADGPDNAEIQRRLEAELPSWSEPLTLICSIVALLALIAAIILLALPASNEFFRKQPAGWEPPVPGAAYPGQAPSTGTDPGYPQYPPAGPPSNPPGNPPTNPPGNPPAS</sequence>
<gene>
    <name evidence="3" type="ORF">V1634_24095</name>
</gene>
<feature type="transmembrane region" description="Helical" evidence="2">
    <location>
        <begin position="65"/>
        <end position="90"/>
    </location>
</feature>
<keyword evidence="2" id="KW-0472">Membrane</keyword>
<proteinExistence type="predicted"/>
<comment type="caution">
    <text evidence="3">The sequence shown here is derived from an EMBL/GenBank/DDBJ whole genome shotgun (WGS) entry which is preliminary data.</text>
</comment>
<feature type="transmembrane region" description="Helical" evidence="2">
    <location>
        <begin position="156"/>
        <end position="177"/>
    </location>
</feature>
<organism evidence="3 4">
    <name type="scientific">Plantactinospora veratri</name>
    <dbReference type="NCBI Taxonomy" id="1436122"/>
    <lineage>
        <taxon>Bacteria</taxon>
        <taxon>Bacillati</taxon>
        <taxon>Actinomycetota</taxon>
        <taxon>Actinomycetes</taxon>
        <taxon>Micromonosporales</taxon>
        <taxon>Micromonosporaceae</taxon>
        <taxon>Plantactinospora</taxon>
    </lineage>
</organism>
<keyword evidence="2" id="KW-1133">Transmembrane helix</keyword>
<dbReference type="EMBL" id="JAZGQL010000020">
    <property type="protein sequence ID" value="MEE6309922.1"/>
    <property type="molecule type" value="Genomic_DNA"/>
</dbReference>
<feature type="transmembrane region" description="Helical" evidence="2">
    <location>
        <begin position="21"/>
        <end position="45"/>
    </location>
</feature>
<protein>
    <submittedName>
        <fullName evidence="3">Uncharacterized protein</fullName>
    </submittedName>
</protein>
<keyword evidence="2" id="KW-0812">Transmembrane</keyword>
<feature type="compositionally biased region" description="Pro residues" evidence="1">
    <location>
        <begin position="214"/>
        <end position="240"/>
    </location>
</feature>
<dbReference type="Proteomes" id="UP001339911">
    <property type="component" value="Unassembled WGS sequence"/>
</dbReference>
<evidence type="ECO:0000313" key="3">
    <source>
        <dbReference type="EMBL" id="MEE6309922.1"/>
    </source>
</evidence>